<dbReference type="GO" id="GO:0005506">
    <property type="term" value="F:iron ion binding"/>
    <property type="evidence" value="ECO:0007669"/>
    <property type="project" value="InterPro"/>
</dbReference>
<dbReference type="Proteomes" id="UP000290288">
    <property type="component" value="Unassembled WGS sequence"/>
</dbReference>
<organism evidence="11 12">
    <name type="scientific">Candolleomyces aberdarensis</name>
    <dbReference type="NCBI Taxonomy" id="2316362"/>
    <lineage>
        <taxon>Eukaryota</taxon>
        <taxon>Fungi</taxon>
        <taxon>Dikarya</taxon>
        <taxon>Basidiomycota</taxon>
        <taxon>Agaricomycotina</taxon>
        <taxon>Agaricomycetes</taxon>
        <taxon>Agaricomycetidae</taxon>
        <taxon>Agaricales</taxon>
        <taxon>Agaricineae</taxon>
        <taxon>Psathyrellaceae</taxon>
        <taxon>Candolleomyces</taxon>
    </lineage>
</organism>
<dbReference type="AlphaFoldDB" id="A0A4Q2DXA2"/>
<dbReference type="EMBL" id="SDEE01000011">
    <property type="protein sequence ID" value="RXW24969.1"/>
    <property type="molecule type" value="Genomic_DNA"/>
</dbReference>
<comment type="similarity">
    <text evidence="3 10">Belongs to the cytochrome P450 family.</text>
</comment>
<keyword evidence="4 9" id="KW-0349">Heme</keyword>
<dbReference type="GO" id="GO:0016705">
    <property type="term" value="F:oxidoreductase activity, acting on paired donors, with incorporation or reduction of molecular oxygen"/>
    <property type="evidence" value="ECO:0007669"/>
    <property type="project" value="InterPro"/>
</dbReference>
<evidence type="ECO:0000256" key="10">
    <source>
        <dbReference type="RuleBase" id="RU000461"/>
    </source>
</evidence>
<dbReference type="CDD" id="cd11065">
    <property type="entry name" value="CYP64-like"/>
    <property type="match status" value="1"/>
</dbReference>
<evidence type="ECO:0000256" key="6">
    <source>
        <dbReference type="ARBA" id="ARBA00023002"/>
    </source>
</evidence>
<evidence type="ECO:0000256" key="5">
    <source>
        <dbReference type="ARBA" id="ARBA00022723"/>
    </source>
</evidence>
<dbReference type="PRINTS" id="PR00463">
    <property type="entry name" value="EP450I"/>
</dbReference>
<comment type="caution">
    <text evidence="11">The sequence shown here is derived from an EMBL/GenBank/DDBJ whole genome shotgun (WGS) entry which is preliminary data.</text>
</comment>
<keyword evidence="6 10" id="KW-0560">Oxidoreductase</keyword>
<evidence type="ECO:0008006" key="13">
    <source>
        <dbReference type="Google" id="ProtNLM"/>
    </source>
</evidence>
<protein>
    <recommendedName>
        <fullName evidence="13">Cytochrome P450</fullName>
    </recommendedName>
</protein>
<dbReference type="GO" id="GO:0004497">
    <property type="term" value="F:monooxygenase activity"/>
    <property type="evidence" value="ECO:0007669"/>
    <property type="project" value="UniProtKB-KW"/>
</dbReference>
<evidence type="ECO:0000256" key="3">
    <source>
        <dbReference type="ARBA" id="ARBA00010617"/>
    </source>
</evidence>
<gene>
    <name evidence="11" type="ORF">EST38_g888</name>
</gene>
<reference evidence="11 12" key="1">
    <citation type="submission" date="2019-01" db="EMBL/GenBank/DDBJ databases">
        <title>Draft genome sequence of Psathyrella aberdarensis IHI B618.</title>
        <authorList>
            <person name="Buettner E."/>
            <person name="Kellner H."/>
        </authorList>
    </citation>
    <scope>NUCLEOTIDE SEQUENCE [LARGE SCALE GENOMIC DNA]</scope>
    <source>
        <strain evidence="11 12">IHI B618</strain>
    </source>
</reference>
<evidence type="ECO:0000313" key="11">
    <source>
        <dbReference type="EMBL" id="RXW24969.1"/>
    </source>
</evidence>
<evidence type="ECO:0000256" key="1">
    <source>
        <dbReference type="ARBA" id="ARBA00001971"/>
    </source>
</evidence>
<dbReference type="SUPFAM" id="SSF48264">
    <property type="entry name" value="Cytochrome P450"/>
    <property type="match status" value="1"/>
</dbReference>
<dbReference type="Gene3D" id="1.10.630.10">
    <property type="entry name" value="Cytochrome P450"/>
    <property type="match status" value="1"/>
</dbReference>
<evidence type="ECO:0000256" key="9">
    <source>
        <dbReference type="PIRSR" id="PIRSR602401-1"/>
    </source>
</evidence>
<proteinExistence type="inferred from homology"/>
<dbReference type="PROSITE" id="PS00086">
    <property type="entry name" value="CYTOCHROME_P450"/>
    <property type="match status" value="1"/>
</dbReference>
<evidence type="ECO:0000256" key="4">
    <source>
        <dbReference type="ARBA" id="ARBA00022617"/>
    </source>
</evidence>
<evidence type="ECO:0000313" key="12">
    <source>
        <dbReference type="Proteomes" id="UP000290288"/>
    </source>
</evidence>
<dbReference type="InterPro" id="IPR050364">
    <property type="entry name" value="Cytochrome_P450_fung"/>
</dbReference>
<dbReference type="Pfam" id="PF00067">
    <property type="entry name" value="p450"/>
    <property type="match status" value="1"/>
</dbReference>
<keyword evidence="12" id="KW-1185">Reference proteome</keyword>
<sequence>MFYRTLIIPLIGLSSVLLVKAIAARRRRNPRRLPLPPGPKGLPLLGNLLDLPQIVPWEGYDKLCKEYGDMIYLKALGQGILVLGSRRRVVDLLDNRAVNYSDRVVLPMIKMMDFDWTFVSMPYGMRWRQHRRAFHQYLNNNAVPKYHPIMNEETKLFLQKIRSNPDQLFTDLQFLFGTTIMRTAYGFDDIRQNESLIHNAEKLVLELAKALVPGRFLVNYLPILRYVPSWFPGAGFKKHFKELAQLNVKTRCPPFQEAKRDVEDGRKGNHPSISFSLIDRLPEAGDPNRADLEAIASGVCAVAYMAGAETTVSSAMALVYILASYLEVQTKAQAEIDKVIGSDRLPLVSDRQDLPYVHAIVKEVGRWYSVVPLGVAHANTEDDEYDGYFIPKGTLIFQNNWAITHDPNIFDRPFEFIPERYLKDGKIDPSAPDPEIAAFGHGRRICPGRHFSNDALFLMAASLLATYNITAPKDDEGNVVPLKLEQRNPSIR</sequence>
<dbReference type="PANTHER" id="PTHR46300">
    <property type="entry name" value="P450, PUTATIVE (EUROFUNG)-RELATED-RELATED"/>
    <property type="match status" value="1"/>
</dbReference>
<comment type="cofactor">
    <cofactor evidence="1 9">
        <name>heme</name>
        <dbReference type="ChEBI" id="CHEBI:30413"/>
    </cofactor>
</comment>
<dbReference type="InterPro" id="IPR017972">
    <property type="entry name" value="Cyt_P450_CS"/>
</dbReference>
<evidence type="ECO:0000256" key="8">
    <source>
        <dbReference type="ARBA" id="ARBA00023033"/>
    </source>
</evidence>
<dbReference type="OrthoDB" id="2789670at2759"/>
<name>A0A4Q2DXA2_9AGAR</name>
<keyword evidence="7 9" id="KW-0408">Iron</keyword>
<dbReference type="InterPro" id="IPR036396">
    <property type="entry name" value="Cyt_P450_sf"/>
</dbReference>
<evidence type="ECO:0000256" key="2">
    <source>
        <dbReference type="ARBA" id="ARBA00005179"/>
    </source>
</evidence>
<dbReference type="InterPro" id="IPR002401">
    <property type="entry name" value="Cyt_P450_E_grp-I"/>
</dbReference>
<keyword evidence="8 10" id="KW-0503">Monooxygenase</keyword>
<dbReference type="InterPro" id="IPR001128">
    <property type="entry name" value="Cyt_P450"/>
</dbReference>
<accession>A0A4Q2DXA2</accession>
<comment type="pathway">
    <text evidence="2">Secondary metabolite biosynthesis.</text>
</comment>
<evidence type="ECO:0000256" key="7">
    <source>
        <dbReference type="ARBA" id="ARBA00023004"/>
    </source>
</evidence>
<dbReference type="GO" id="GO:0020037">
    <property type="term" value="F:heme binding"/>
    <property type="evidence" value="ECO:0007669"/>
    <property type="project" value="InterPro"/>
</dbReference>
<dbReference type="PANTHER" id="PTHR46300:SF7">
    <property type="entry name" value="P450, PUTATIVE (EUROFUNG)-RELATED"/>
    <property type="match status" value="1"/>
</dbReference>
<dbReference type="STRING" id="2316362.A0A4Q2DXA2"/>
<feature type="binding site" description="axial binding residue" evidence="9">
    <location>
        <position position="446"/>
    </location>
    <ligand>
        <name>heme</name>
        <dbReference type="ChEBI" id="CHEBI:30413"/>
    </ligand>
    <ligandPart>
        <name>Fe</name>
        <dbReference type="ChEBI" id="CHEBI:18248"/>
    </ligandPart>
</feature>
<keyword evidence="5 9" id="KW-0479">Metal-binding</keyword>
<dbReference type="PRINTS" id="PR00385">
    <property type="entry name" value="P450"/>
</dbReference>